<reference evidence="2 3" key="1">
    <citation type="submission" date="2006-10" db="EMBL/GenBank/DDBJ databases">
        <title>The Genome Sequence of Batrachochytrium dendrobatidis JEL423.</title>
        <authorList>
            <consortium name="The Broad Institute Genome Sequencing Platform"/>
            <person name="Birren B."/>
            <person name="Lander E."/>
            <person name="Galagan J."/>
            <person name="Cuomo C."/>
            <person name="Devon K."/>
            <person name="Jaffe D."/>
            <person name="Butler J."/>
            <person name="Alvarez P."/>
            <person name="Gnerre S."/>
            <person name="Grabherr M."/>
            <person name="Kleber M."/>
            <person name="Mauceli E."/>
            <person name="Brockman W."/>
            <person name="Young S."/>
            <person name="LaButti K."/>
            <person name="Sykes S."/>
            <person name="DeCaprio D."/>
            <person name="Crawford M."/>
            <person name="Koehrsen M."/>
            <person name="Engels R."/>
            <person name="Montgomery P."/>
            <person name="Pearson M."/>
            <person name="Howarth C."/>
            <person name="Larson L."/>
            <person name="White J."/>
            <person name="O'Leary S."/>
            <person name="Kodira C."/>
            <person name="Zeng Q."/>
            <person name="Yandava C."/>
            <person name="Alvarado L."/>
            <person name="Longcore J."/>
            <person name="James T."/>
        </authorList>
    </citation>
    <scope>NUCLEOTIDE SEQUENCE [LARGE SCALE GENOMIC DNA]</scope>
    <source>
        <strain evidence="2 3">JEL423</strain>
    </source>
</reference>
<evidence type="ECO:0000313" key="2">
    <source>
        <dbReference type="EMBL" id="OAJ44136.1"/>
    </source>
</evidence>
<dbReference type="eggNOG" id="KOG2465">
    <property type="taxonomic scope" value="Eukaryota"/>
</dbReference>
<dbReference type="OrthoDB" id="1906921at2759"/>
<dbReference type="InterPro" id="IPR019141">
    <property type="entry name" value="DUF2045"/>
</dbReference>
<gene>
    <name evidence="2" type="ORF">BDEG_27401</name>
</gene>
<dbReference type="PANTHER" id="PTHR21477">
    <property type="entry name" value="ZGC:172139"/>
    <property type="match status" value="1"/>
</dbReference>
<feature type="compositionally biased region" description="Polar residues" evidence="1">
    <location>
        <begin position="124"/>
        <end position="177"/>
    </location>
</feature>
<name>A0A177WW22_BATDL</name>
<protein>
    <submittedName>
        <fullName evidence="2">Uncharacterized protein</fullName>
    </submittedName>
</protein>
<dbReference type="AlphaFoldDB" id="A0A177WW22"/>
<feature type="compositionally biased region" description="Low complexity" evidence="1">
    <location>
        <begin position="178"/>
        <end position="192"/>
    </location>
</feature>
<dbReference type="EMBL" id="DS022311">
    <property type="protein sequence ID" value="OAJ44136.1"/>
    <property type="molecule type" value="Genomic_DNA"/>
</dbReference>
<evidence type="ECO:0000256" key="1">
    <source>
        <dbReference type="SAM" id="MobiDB-lite"/>
    </source>
</evidence>
<feature type="region of interest" description="Disordered" evidence="1">
    <location>
        <begin position="108"/>
        <end position="212"/>
    </location>
</feature>
<dbReference type="Proteomes" id="UP000077115">
    <property type="component" value="Unassembled WGS sequence"/>
</dbReference>
<organism evidence="2 3">
    <name type="scientific">Batrachochytrium dendrobatidis (strain JEL423)</name>
    <dbReference type="NCBI Taxonomy" id="403673"/>
    <lineage>
        <taxon>Eukaryota</taxon>
        <taxon>Fungi</taxon>
        <taxon>Fungi incertae sedis</taxon>
        <taxon>Chytridiomycota</taxon>
        <taxon>Chytridiomycota incertae sedis</taxon>
        <taxon>Chytridiomycetes</taxon>
        <taxon>Rhizophydiales</taxon>
        <taxon>Rhizophydiales incertae sedis</taxon>
        <taxon>Batrachochytrium</taxon>
    </lineage>
</organism>
<dbReference type="Pfam" id="PF09741">
    <property type="entry name" value="DUF2045"/>
    <property type="match status" value="2"/>
</dbReference>
<feature type="compositionally biased region" description="Polar residues" evidence="1">
    <location>
        <begin position="193"/>
        <end position="207"/>
    </location>
</feature>
<dbReference type="VEuPathDB" id="FungiDB:BDEG_27401"/>
<accession>A0A177WW22</accession>
<reference evidence="2 3" key="2">
    <citation type="submission" date="2016-05" db="EMBL/GenBank/DDBJ databases">
        <title>Lineage-specific infection strategies underlie the spectrum of fungal disease in amphibians.</title>
        <authorList>
            <person name="Cuomo C.A."/>
            <person name="Farrer R.A."/>
            <person name="James T."/>
            <person name="Longcore J."/>
            <person name="Birren B."/>
        </authorList>
    </citation>
    <scope>NUCLEOTIDE SEQUENCE [LARGE SCALE GENOMIC DNA]</scope>
    <source>
        <strain evidence="2 3">JEL423</strain>
    </source>
</reference>
<proteinExistence type="predicted"/>
<evidence type="ECO:0000313" key="3">
    <source>
        <dbReference type="Proteomes" id="UP000077115"/>
    </source>
</evidence>
<sequence>MDFFIKTTGFEVHDDLLFFVRQLPSNSKNSPTALPDSDAVLVKRRTAGVIPALDDVVDWKQSFFLNLISQLPCTLTVAVCTRGSSQAVSTPDISREITDLSLRALDTKPTTNLDKHTLPGGSIPTESNTESSADSGSVLNQSQHAADKTPSASIHDASNGSSRSSTALPNNGIHTPHSSAAPSESTSASNAAVSQPSETSNTRTGNKSRMVAQRRITKKVFASPYKSRMDVKDAVMNECSFPLVYYTVNDFESHALHLPISEREYLCVELSFTIPDNQSSSAYAAATDKVASISLEEDSTPFPVPPNHTKVILFQGAVPYSSLLDNYQQKGLAVQSQFRQAWTNMNRHSSAASTNPNTGEVDLNRSAGRTEYIMMRGPNGKGQCQVAITDNDSYVSADVVSQESSAVENSPPSFTDRLRFFGSVVKNQLIGNTGSLGDHHAHRLLKKPESLRCSMTYVNVPWQSISSDLLEFAKQKKPNCNEINFESIKTD</sequence>
<dbReference type="PANTHER" id="PTHR21477:SF13">
    <property type="entry name" value="KIAA0930"/>
    <property type="match status" value="1"/>
</dbReference>